<evidence type="ECO:0000256" key="4">
    <source>
        <dbReference type="ARBA" id="ARBA00022989"/>
    </source>
</evidence>
<evidence type="ECO:0000313" key="8">
    <source>
        <dbReference type="EMBL" id="TFI57070.1"/>
    </source>
</evidence>
<dbReference type="Pfam" id="PF00924">
    <property type="entry name" value="MS_channel_2nd"/>
    <property type="match status" value="1"/>
</dbReference>
<dbReference type="OrthoDB" id="3376472at2"/>
<dbReference type="PANTHER" id="PTHR30566:SF5">
    <property type="entry name" value="MECHANOSENSITIVE ION CHANNEL PROTEIN 1, MITOCHONDRIAL-RELATED"/>
    <property type="match status" value="1"/>
</dbReference>
<dbReference type="Proteomes" id="UP000298213">
    <property type="component" value="Unassembled WGS sequence"/>
</dbReference>
<feature type="transmembrane region" description="Helical" evidence="6">
    <location>
        <begin position="25"/>
        <end position="43"/>
    </location>
</feature>
<dbReference type="SUPFAM" id="SSF82689">
    <property type="entry name" value="Mechanosensitive channel protein MscS (YggB), C-terminal domain"/>
    <property type="match status" value="1"/>
</dbReference>
<dbReference type="PANTHER" id="PTHR30566">
    <property type="entry name" value="YNAI-RELATED MECHANOSENSITIVE ION CHANNEL"/>
    <property type="match status" value="1"/>
</dbReference>
<accession>A0A4Y8ZM41</accession>
<keyword evidence="3 6" id="KW-0812">Transmembrane</keyword>
<keyword evidence="5 6" id="KW-0472">Membrane</keyword>
<dbReference type="GO" id="GO:0005886">
    <property type="term" value="C:plasma membrane"/>
    <property type="evidence" value="ECO:0007669"/>
    <property type="project" value="UniProtKB-SubCell"/>
</dbReference>
<feature type="domain" description="Mechanosensitive ion channel MscS" evidence="7">
    <location>
        <begin position="115"/>
        <end position="151"/>
    </location>
</feature>
<comment type="caution">
    <text evidence="8">The sequence shown here is derived from an EMBL/GenBank/DDBJ whole genome shotgun (WGS) entry which is preliminary data.</text>
</comment>
<protein>
    <submittedName>
        <fullName evidence="8">Mechanosensitive ion channel</fullName>
    </submittedName>
</protein>
<dbReference type="InterPro" id="IPR006685">
    <property type="entry name" value="MscS_channel_2nd"/>
</dbReference>
<keyword evidence="9" id="KW-1185">Reference proteome</keyword>
<evidence type="ECO:0000256" key="2">
    <source>
        <dbReference type="ARBA" id="ARBA00022475"/>
    </source>
</evidence>
<dbReference type="EMBL" id="SPDV01000040">
    <property type="protein sequence ID" value="TFI57070.1"/>
    <property type="molecule type" value="Genomic_DNA"/>
</dbReference>
<keyword evidence="2" id="KW-1003">Cell membrane</keyword>
<evidence type="ECO:0000256" key="5">
    <source>
        <dbReference type="ARBA" id="ARBA00023136"/>
    </source>
</evidence>
<name>A0A4Y8ZM41_9SPHN</name>
<dbReference type="Gene3D" id="2.30.30.60">
    <property type="match status" value="1"/>
</dbReference>
<proteinExistence type="predicted"/>
<evidence type="ECO:0000256" key="3">
    <source>
        <dbReference type="ARBA" id="ARBA00022692"/>
    </source>
</evidence>
<dbReference type="InterPro" id="IPR023408">
    <property type="entry name" value="MscS_beta-dom_sf"/>
</dbReference>
<gene>
    <name evidence="8" type="ORF">E2493_17100</name>
</gene>
<dbReference type="Gene3D" id="3.30.70.100">
    <property type="match status" value="1"/>
</dbReference>
<dbReference type="SUPFAM" id="SSF50182">
    <property type="entry name" value="Sm-like ribonucleoproteins"/>
    <property type="match status" value="1"/>
</dbReference>
<reference evidence="8 9" key="1">
    <citation type="submission" date="2019-03" db="EMBL/GenBank/DDBJ databases">
        <title>Genome sequence of Sphingomonas sp. 17J27-24.</title>
        <authorList>
            <person name="Kim M."/>
            <person name="Maeng S."/>
            <person name="Sathiyaraj S."/>
        </authorList>
    </citation>
    <scope>NUCLEOTIDE SEQUENCE [LARGE SCALE GENOMIC DNA]</scope>
    <source>
        <strain evidence="8 9">17J27-24</strain>
    </source>
</reference>
<evidence type="ECO:0000259" key="7">
    <source>
        <dbReference type="Pfam" id="PF00924"/>
    </source>
</evidence>
<sequence length="324" mass="36286">MPANESLELFGVHLVGATPENARKLLLTLALAAVVLMLGWLGRRLFAATDRASAGGRFRFWSRQVVSIVTALILILGVVSVWFDDPTRLTTALGLVTAGLAFALQRVITATAGYFVILRGKTFNVGDRIVMGGVRGDVISLSFMQTKIMEMGQPPPVESAEPAMWVHSRQFTGRIVTVSNDKIFDEPVYNYTYHFPYVWEEMRLPISYRDDRDAAERILLEAAQRHAVQTDELNEGHRAELERRYQLPLGDISPKVYWRITDNWLELAVRFLSPDHGAREIKDAMSREILTRLERAGIGIASATYEITGMPKLRIAREGADRAG</sequence>
<evidence type="ECO:0000256" key="6">
    <source>
        <dbReference type="SAM" id="Phobius"/>
    </source>
</evidence>
<evidence type="ECO:0000256" key="1">
    <source>
        <dbReference type="ARBA" id="ARBA00004651"/>
    </source>
</evidence>
<dbReference type="InterPro" id="IPR010920">
    <property type="entry name" value="LSM_dom_sf"/>
</dbReference>
<dbReference type="AlphaFoldDB" id="A0A4Y8ZM41"/>
<feature type="transmembrane region" description="Helical" evidence="6">
    <location>
        <begin position="95"/>
        <end position="118"/>
    </location>
</feature>
<dbReference type="InterPro" id="IPR011066">
    <property type="entry name" value="MscS_channel_C_sf"/>
</dbReference>
<dbReference type="GO" id="GO:0008381">
    <property type="term" value="F:mechanosensitive monoatomic ion channel activity"/>
    <property type="evidence" value="ECO:0007669"/>
    <property type="project" value="UniProtKB-ARBA"/>
</dbReference>
<feature type="transmembrane region" description="Helical" evidence="6">
    <location>
        <begin position="64"/>
        <end position="83"/>
    </location>
</feature>
<evidence type="ECO:0000313" key="9">
    <source>
        <dbReference type="Proteomes" id="UP000298213"/>
    </source>
</evidence>
<dbReference type="RefSeq" id="WP_135089257.1">
    <property type="nucleotide sequence ID" value="NZ_SPDV01000040.1"/>
</dbReference>
<keyword evidence="4 6" id="KW-1133">Transmembrane helix</keyword>
<organism evidence="8 9">
    <name type="scientific">Sphingomonas parva</name>
    <dbReference type="NCBI Taxonomy" id="2555898"/>
    <lineage>
        <taxon>Bacteria</taxon>
        <taxon>Pseudomonadati</taxon>
        <taxon>Pseudomonadota</taxon>
        <taxon>Alphaproteobacteria</taxon>
        <taxon>Sphingomonadales</taxon>
        <taxon>Sphingomonadaceae</taxon>
        <taxon>Sphingomonas</taxon>
    </lineage>
</organism>
<comment type="subcellular location">
    <subcellularLocation>
        <location evidence="1">Cell membrane</location>
        <topology evidence="1">Multi-pass membrane protein</topology>
    </subcellularLocation>
</comment>